<proteinExistence type="predicted"/>
<evidence type="ECO:0000256" key="1">
    <source>
        <dbReference type="SAM" id="MobiDB-lite"/>
    </source>
</evidence>
<feature type="region of interest" description="Disordered" evidence="1">
    <location>
        <begin position="393"/>
        <end position="412"/>
    </location>
</feature>
<organism evidence="2 3">
    <name type="scientific">Punica granatum</name>
    <name type="common">Pomegranate</name>
    <dbReference type="NCBI Taxonomy" id="22663"/>
    <lineage>
        <taxon>Eukaryota</taxon>
        <taxon>Viridiplantae</taxon>
        <taxon>Streptophyta</taxon>
        <taxon>Embryophyta</taxon>
        <taxon>Tracheophyta</taxon>
        <taxon>Spermatophyta</taxon>
        <taxon>Magnoliopsida</taxon>
        <taxon>eudicotyledons</taxon>
        <taxon>Gunneridae</taxon>
        <taxon>Pentapetalae</taxon>
        <taxon>rosids</taxon>
        <taxon>malvids</taxon>
        <taxon>Myrtales</taxon>
        <taxon>Lythraceae</taxon>
        <taxon>Punica</taxon>
    </lineage>
</organism>
<dbReference type="AlphaFoldDB" id="A0A2I0J4K6"/>
<evidence type="ECO:0000313" key="2">
    <source>
        <dbReference type="EMBL" id="PKI51155.1"/>
    </source>
</evidence>
<feature type="compositionally biased region" description="Low complexity" evidence="1">
    <location>
        <begin position="247"/>
        <end position="261"/>
    </location>
</feature>
<feature type="region of interest" description="Disordered" evidence="1">
    <location>
        <begin position="117"/>
        <end position="139"/>
    </location>
</feature>
<reference evidence="2 3" key="1">
    <citation type="submission" date="2017-11" db="EMBL/GenBank/DDBJ databases">
        <title>De-novo sequencing of pomegranate (Punica granatum L.) genome.</title>
        <authorList>
            <person name="Akparov Z."/>
            <person name="Amiraslanov A."/>
            <person name="Hajiyeva S."/>
            <person name="Abbasov M."/>
            <person name="Kaur K."/>
            <person name="Hamwieh A."/>
            <person name="Solovyev V."/>
            <person name="Salamov A."/>
            <person name="Braich B."/>
            <person name="Kosarev P."/>
            <person name="Mahmoud A."/>
            <person name="Hajiyev E."/>
            <person name="Babayeva S."/>
            <person name="Izzatullayeva V."/>
            <person name="Mammadov A."/>
            <person name="Mammadov A."/>
            <person name="Sharifova S."/>
            <person name="Ojaghi J."/>
            <person name="Eynullazada K."/>
            <person name="Bayramov B."/>
            <person name="Abdulazimova A."/>
            <person name="Shahmuradov I."/>
        </authorList>
    </citation>
    <scope>NUCLEOTIDE SEQUENCE [LARGE SCALE GENOMIC DNA]</scope>
    <source>
        <strain evidence="3">cv. AG2017</strain>
        <tissue evidence="2">Leaf</tissue>
    </source>
</reference>
<feature type="region of interest" description="Disordered" evidence="1">
    <location>
        <begin position="354"/>
        <end position="382"/>
    </location>
</feature>
<feature type="region of interest" description="Disordered" evidence="1">
    <location>
        <begin position="240"/>
        <end position="316"/>
    </location>
</feature>
<sequence>MPPKKADDHWSFLEEIEAPMWADLTLEAEYSGQDVAEEWFNTTHLFHQCSSCQLKSGFSRHSKGRPTMDFDLEGPLSPKLASSVSRSRGKDYREKKLGRDNCEWMFLKTHPLKDIGSKSSHQRLGSCQGKKPRVTLTKPKGSSISRTAFVRENGESHSLNAKFTSKSSVSGVLTSSTSTKTSGMDSQSGITFESIQMQQQNVLDVSSQAFNNSSGLLSIVRRGLRKSCVTRQASRIEIRNDSDQTRGYGSSSGKSSVSSSSFPGCDVRTASSTSAEGKETTPDSRHVARMGQKDRCGSKSSNISKMPPVFVLKGTSNSGRRGITDFAKPTCEKAANVKVQQSLSRKALHPLGVKGQEVSISSRKDKEPAKISSSKRLMGNGKENARGKMALTDRFNGKKGGNGGVNWGQKEKKQDLQTCGGRALADSKLLKGCIKSGCDGRAFLFRTSSKLKLEGRLARLQLKRCTFVDGQSVNAISNVNLTEGQQHNHVCCQTSVRQIQQKNSRLARTVPLSWSNKSLSRGRSREGMFATLLNPLKVEGGNTRRGIVMAIRSIDVRNLVRSCGSHPRERGRSPYNIILFRISIYMVTRTSKLIDVRGGNIQHFHDSADR</sequence>
<gene>
    <name evidence="2" type="ORF">CRG98_028442</name>
</gene>
<protein>
    <submittedName>
        <fullName evidence="2">Uncharacterized protein</fullName>
    </submittedName>
</protein>
<name>A0A2I0J4K6_PUNGR</name>
<keyword evidence="3" id="KW-1185">Reference proteome</keyword>
<comment type="caution">
    <text evidence="2">The sequence shown here is derived from an EMBL/GenBank/DDBJ whole genome shotgun (WGS) entry which is preliminary data.</text>
</comment>
<dbReference type="EMBL" id="PGOL01002041">
    <property type="protein sequence ID" value="PKI51155.1"/>
    <property type="molecule type" value="Genomic_DNA"/>
</dbReference>
<feature type="compositionally biased region" description="Basic and acidic residues" evidence="1">
    <location>
        <begin position="276"/>
        <end position="297"/>
    </location>
</feature>
<evidence type="ECO:0000313" key="3">
    <source>
        <dbReference type="Proteomes" id="UP000233551"/>
    </source>
</evidence>
<accession>A0A2I0J4K6</accession>
<dbReference type="Proteomes" id="UP000233551">
    <property type="component" value="Unassembled WGS sequence"/>
</dbReference>